<dbReference type="STRING" id="946677.SAMN05444484_101398"/>
<evidence type="ECO:0000313" key="2">
    <source>
        <dbReference type="Proteomes" id="UP000184028"/>
    </source>
</evidence>
<reference evidence="2" key="1">
    <citation type="submission" date="2016-11" db="EMBL/GenBank/DDBJ databases">
        <authorList>
            <person name="Varghese N."/>
            <person name="Submissions S."/>
        </authorList>
    </citation>
    <scope>NUCLEOTIDE SEQUENCE [LARGE SCALE GENOMIC DNA]</scope>
    <source>
        <strain evidence="2">DSM 24724</strain>
    </source>
</reference>
<name>A0A1M6Y3L7_9FLAO</name>
<organism evidence="1 2">
    <name type="scientific">Flavobacterium chilense</name>
    <dbReference type="NCBI Taxonomy" id="946677"/>
    <lineage>
        <taxon>Bacteria</taxon>
        <taxon>Pseudomonadati</taxon>
        <taxon>Bacteroidota</taxon>
        <taxon>Flavobacteriia</taxon>
        <taxon>Flavobacteriales</taxon>
        <taxon>Flavobacteriaceae</taxon>
        <taxon>Flavobacterium</taxon>
    </lineage>
</organism>
<evidence type="ECO:0000313" key="1">
    <source>
        <dbReference type="EMBL" id="SHL12806.1"/>
    </source>
</evidence>
<proteinExistence type="predicted"/>
<protein>
    <submittedName>
        <fullName evidence="1">Uncharacterized protein</fullName>
    </submittedName>
</protein>
<gene>
    <name evidence="1" type="ORF">SAMN05444484_101398</name>
</gene>
<accession>A0A1M6Y3L7</accession>
<dbReference type="Proteomes" id="UP000184028">
    <property type="component" value="Unassembled WGS sequence"/>
</dbReference>
<dbReference type="EMBL" id="FRBT01000001">
    <property type="protein sequence ID" value="SHL12806.1"/>
    <property type="molecule type" value="Genomic_DNA"/>
</dbReference>
<dbReference type="AlphaFoldDB" id="A0A1M6Y3L7"/>
<keyword evidence="2" id="KW-1185">Reference proteome</keyword>
<sequence length="44" mass="5288">MNQILWLFYIIEEVNLEKIIQIVKNLLELPEQFTVQVVDMAQKI</sequence>